<keyword evidence="2 5" id="KW-0812">Transmembrane</keyword>
<evidence type="ECO:0000256" key="5">
    <source>
        <dbReference type="SAM" id="Phobius"/>
    </source>
</evidence>
<dbReference type="RefSeq" id="WP_188089341.1">
    <property type="nucleotide sequence ID" value="NZ_JACVFC010000002.1"/>
</dbReference>
<comment type="caution">
    <text evidence="6">The sequence shown here is derived from an EMBL/GenBank/DDBJ whole genome shotgun (WGS) entry which is preliminary data.</text>
</comment>
<dbReference type="EMBL" id="JACVFC010000002">
    <property type="protein sequence ID" value="MBC9932208.1"/>
    <property type="molecule type" value="Genomic_DNA"/>
</dbReference>
<dbReference type="Pfam" id="PF13564">
    <property type="entry name" value="DoxX_2"/>
    <property type="match status" value="1"/>
</dbReference>
<evidence type="ECO:0000256" key="1">
    <source>
        <dbReference type="ARBA" id="ARBA00004141"/>
    </source>
</evidence>
<protein>
    <submittedName>
        <fullName evidence="6">DoxX family protein</fullName>
    </submittedName>
</protein>
<name>A0ABR7TQF7_9BACT</name>
<keyword evidence="7" id="KW-1185">Reference proteome</keyword>
<feature type="transmembrane region" description="Helical" evidence="5">
    <location>
        <begin position="71"/>
        <end position="90"/>
    </location>
</feature>
<accession>A0ABR7TQF7</accession>
<evidence type="ECO:0000256" key="4">
    <source>
        <dbReference type="ARBA" id="ARBA00023136"/>
    </source>
</evidence>
<keyword evidence="4 5" id="KW-0472">Membrane</keyword>
<gene>
    <name evidence="6" type="ORF">ICL07_17615</name>
</gene>
<keyword evidence="3 5" id="KW-1133">Transmembrane helix</keyword>
<organism evidence="6 7">
    <name type="scientific">Chitinophaga qingshengii</name>
    <dbReference type="NCBI Taxonomy" id="1569794"/>
    <lineage>
        <taxon>Bacteria</taxon>
        <taxon>Pseudomonadati</taxon>
        <taxon>Bacteroidota</taxon>
        <taxon>Chitinophagia</taxon>
        <taxon>Chitinophagales</taxon>
        <taxon>Chitinophagaceae</taxon>
        <taxon>Chitinophaga</taxon>
    </lineage>
</organism>
<feature type="transmembrane region" description="Helical" evidence="5">
    <location>
        <begin position="7"/>
        <end position="28"/>
    </location>
</feature>
<evidence type="ECO:0000313" key="7">
    <source>
        <dbReference type="Proteomes" id="UP000659124"/>
    </source>
</evidence>
<evidence type="ECO:0000313" key="6">
    <source>
        <dbReference type="EMBL" id="MBC9932208.1"/>
    </source>
</evidence>
<evidence type="ECO:0000256" key="3">
    <source>
        <dbReference type="ARBA" id="ARBA00022989"/>
    </source>
</evidence>
<sequence length="125" mass="13568">MQKDKIIYRAATAGIALISIGGGAGLLFSDFMIRTVTRMGYPGYFRVELAICKIIGGILLWAPVPSQVREWAYAGLLINVISAFLAFAAINGAASQYIWPVVALLLLIISYVCFHKEKRAGTETA</sequence>
<feature type="transmembrane region" description="Helical" evidence="5">
    <location>
        <begin position="43"/>
        <end position="64"/>
    </location>
</feature>
<reference evidence="6 7" key="1">
    <citation type="submission" date="2020-09" db="EMBL/GenBank/DDBJ databases">
        <title>Genome sequences of type strains of Chitinophaga qingshengii and Chitinophaga varians.</title>
        <authorList>
            <person name="Kittiwongwattana C."/>
        </authorList>
    </citation>
    <scope>NUCLEOTIDE SEQUENCE [LARGE SCALE GENOMIC DNA]</scope>
    <source>
        <strain evidence="6 7">JCM 30026</strain>
    </source>
</reference>
<feature type="transmembrane region" description="Helical" evidence="5">
    <location>
        <begin position="96"/>
        <end position="114"/>
    </location>
</feature>
<comment type="subcellular location">
    <subcellularLocation>
        <location evidence="1">Membrane</location>
        <topology evidence="1">Multi-pass membrane protein</topology>
    </subcellularLocation>
</comment>
<evidence type="ECO:0000256" key="2">
    <source>
        <dbReference type="ARBA" id="ARBA00022692"/>
    </source>
</evidence>
<dbReference type="Proteomes" id="UP000659124">
    <property type="component" value="Unassembled WGS sequence"/>
</dbReference>
<dbReference type="InterPro" id="IPR032808">
    <property type="entry name" value="DoxX"/>
</dbReference>
<proteinExistence type="predicted"/>